<reference evidence="3 4" key="1">
    <citation type="submission" date="2019-02" db="EMBL/GenBank/DDBJ databases">
        <title>Draft genome sequences of novel Actinobacteria.</title>
        <authorList>
            <person name="Sahin N."/>
            <person name="Ay H."/>
            <person name="Saygin H."/>
        </authorList>
    </citation>
    <scope>NUCLEOTIDE SEQUENCE [LARGE SCALE GENOMIC DNA]</scope>
    <source>
        <strain evidence="3 4">JCM 30529</strain>
    </source>
</reference>
<feature type="region of interest" description="Disordered" evidence="1">
    <location>
        <begin position="1"/>
        <end position="21"/>
    </location>
</feature>
<comment type="caution">
    <text evidence="3">The sequence shown here is derived from an EMBL/GenBank/DDBJ whole genome shotgun (WGS) entry which is preliminary data.</text>
</comment>
<proteinExistence type="predicted"/>
<evidence type="ECO:0000256" key="1">
    <source>
        <dbReference type="SAM" id="MobiDB-lite"/>
    </source>
</evidence>
<evidence type="ECO:0000259" key="2">
    <source>
        <dbReference type="Pfam" id="PF04149"/>
    </source>
</evidence>
<gene>
    <name evidence="3" type="ORF">E1091_05415</name>
</gene>
<dbReference type="EMBL" id="SMKE01000122">
    <property type="protein sequence ID" value="TDC00147.1"/>
    <property type="molecule type" value="Genomic_DNA"/>
</dbReference>
<accession>A0ABY2DKA2</accession>
<feature type="domain" description="DUF397" evidence="2">
    <location>
        <begin position="7"/>
        <end position="59"/>
    </location>
</feature>
<protein>
    <submittedName>
        <fullName evidence="3">DUF397 domain-containing protein</fullName>
    </submittedName>
</protein>
<organism evidence="3 4">
    <name type="scientific">Micromonospora fluostatini</name>
    <dbReference type="NCBI Taxonomy" id="1629071"/>
    <lineage>
        <taxon>Bacteria</taxon>
        <taxon>Bacillati</taxon>
        <taxon>Actinomycetota</taxon>
        <taxon>Actinomycetes</taxon>
        <taxon>Micromonosporales</taxon>
        <taxon>Micromonosporaceae</taxon>
        <taxon>Micromonospora</taxon>
    </lineage>
</organism>
<dbReference type="InterPro" id="IPR007278">
    <property type="entry name" value="DUF397"/>
</dbReference>
<name>A0ABY2DKA2_9ACTN</name>
<evidence type="ECO:0000313" key="4">
    <source>
        <dbReference type="Proteomes" id="UP000295626"/>
    </source>
</evidence>
<dbReference type="Pfam" id="PF04149">
    <property type="entry name" value="DUF397"/>
    <property type="match status" value="1"/>
</dbReference>
<dbReference type="Proteomes" id="UP000295626">
    <property type="component" value="Unassembled WGS sequence"/>
</dbReference>
<sequence length="73" mass="7710">MDLMAPRWRKSTKSGGNGGSCVEVADNLPGMVLVRDTKDRDGGTLHFAPAAWQAFVTLARTATGSEAEAGTSW</sequence>
<evidence type="ECO:0000313" key="3">
    <source>
        <dbReference type="EMBL" id="TDC00147.1"/>
    </source>
</evidence>
<keyword evidence="4" id="KW-1185">Reference proteome</keyword>